<keyword evidence="7" id="KW-1133">Transmembrane helix</keyword>
<dbReference type="PROSITE" id="PS00760">
    <property type="entry name" value="SPASE_I_2"/>
    <property type="match status" value="1"/>
</dbReference>
<dbReference type="InterPro" id="IPR019533">
    <property type="entry name" value="Peptidase_S26"/>
</dbReference>
<dbReference type="InterPro" id="IPR000223">
    <property type="entry name" value="Pept_S26A_signal_pept_1"/>
</dbReference>
<dbReference type="EMBL" id="CZBY01000007">
    <property type="protein sequence ID" value="CUQ85510.1"/>
    <property type="molecule type" value="Genomic_DNA"/>
</dbReference>
<dbReference type="AlphaFoldDB" id="A0A174ZQH0"/>
<feature type="active site" evidence="6">
    <location>
        <position position="76"/>
    </location>
</feature>
<proteinExistence type="inferred from homology"/>
<evidence type="ECO:0000256" key="5">
    <source>
        <dbReference type="ARBA" id="ARBA00022801"/>
    </source>
</evidence>
<dbReference type="CDD" id="cd06530">
    <property type="entry name" value="S26_SPase_I"/>
    <property type="match status" value="1"/>
</dbReference>
<keyword evidence="7" id="KW-0645">Protease</keyword>
<dbReference type="InterPro" id="IPR036286">
    <property type="entry name" value="LexA/Signal_pep-like_sf"/>
</dbReference>
<organism evidence="9 10">
    <name type="scientific">[Eubacterium] siraeum</name>
    <dbReference type="NCBI Taxonomy" id="39492"/>
    <lineage>
        <taxon>Bacteria</taxon>
        <taxon>Bacillati</taxon>
        <taxon>Bacillota</taxon>
        <taxon>Clostridia</taxon>
        <taxon>Eubacteriales</taxon>
        <taxon>Oscillospiraceae</taxon>
        <taxon>Oscillospiraceae incertae sedis</taxon>
    </lineage>
</organism>
<feature type="domain" description="Peptidase S26" evidence="8">
    <location>
        <begin position="14"/>
        <end position="88"/>
    </location>
</feature>
<protein>
    <recommendedName>
        <fullName evidence="4 7">Signal peptidase I</fullName>
        <ecNumber evidence="4 7">3.4.21.89</ecNumber>
    </recommendedName>
</protein>
<evidence type="ECO:0000259" key="8">
    <source>
        <dbReference type="Pfam" id="PF10502"/>
    </source>
</evidence>
<dbReference type="Proteomes" id="UP000095662">
    <property type="component" value="Unassembled WGS sequence"/>
</dbReference>
<gene>
    <name evidence="9" type="primary">sipS</name>
    <name evidence="9" type="ORF">ERS852540_01113</name>
</gene>
<dbReference type="GO" id="GO:0009003">
    <property type="term" value="F:signal peptidase activity"/>
    <property type="evidence" value="ECO:0007669"/>
    <property type="project" value="UniProtKB-EC"/>
</dbReference>
<dbReference type="SUPFAM" id="SSF51306">
    <property type="entry name" value="LexA/Signal peptidase"/>
    <property type="match status" value="1"/>
</dbReference>
<evidence type="ECO:0000256" key="6">
    <source>
        <dbReference type="PIRSR" id="PIRSR600223-1"/>
    </source>
</evidence>
<dbReference type="PRINTS" id="PR00727">
    <property type="entry name" value="LEADERPTASE"/>
</dbReference>
<feature type="active site" evidence="6">
    <location>
        <position position="39"/>
    </location>
</feature>
<dbReference type="Gene3D" id="2.10.109.10">
    <property type="entry name" value="Umud Fragment, subunit A"/>
    <property type="match status" value="1"/>
</dbReference>
<sequence>MMKAVWRHLKVWLVPLLVTLIIFLLMRFVFLFGYVPTASMEPTLEQDSFILGVRVFSEIKKGDIVIFEHGGRLLVKRIAALPGETVDLSAITYMTTLGIPIRDTDALIVPEDCYYLLGDNTQNSIDSRYWEDPFVNREQIVAKMIYPAK</sequence>
<feature type="domain" description="Peptidase S26" evidence="8">
    <location>
        <begin position="106"/>
        <end position="145"/>
    </location>
</feature>
<dbReference type="PANTHER" id="PTHR43390:SF1">
    <property type="entry name" value="CHLOROPLAST PROCESSING PEPTIDASE"/>
    <property type="match status" value="1"/>
</dbReference>
<keyword evidence="5 7" id="KW-0378">Hydrolase</keyword>
<feature type="transmembrane region" description="Helical" evidence="7">
    <location>
        <begin position="12"/>
        <end position="35"/>
    </location>
</feature>
<evidence type="ECO:0000256" key="7">
    <source>
        <dbReference type="RuleBase" id="RU362042"/>
    </source>
</evidence>
<evidence type="ECO:0000256" key="2">
    <source>
        <dbReference type="ARBA" id="ARBA00004401"/>
    </source>
</evidence>
<comment type="catalytic activity">
    <reaction evidence="1 7">
        <text>Cleavage of hydrophobic, N-terminal signal or leader sequences from secreted and periplasmic proteins.</text>
        <dbReference type="EC" id="3.4.21.89"/>
    </reaction>
</comment>
<reference evidence="9 10" key="1">
    <citation type="submission" date="2015-09" db="EMBL/GenBank/DDBJ databases">
        <authorList>
            <consortium name="Pathogen Informatics"/>
        </authorList>
    </citation>
    <scope>NUCLEOTIDE SEQUENCE [LARGE SCALE GENOMIC DNA]</scope>
    <source>
        <strain evidence="9 10">2789STDY5834928</strain>
    </source>
</reference>
<evidence type="ECO:0000256" key="3">
    <source>
        <dbReference type="ARBA" id="ARBA00009370"/>
    </source>
</evidence>
<name>A0A174ZQH0_9FIRM</name>
<comment type="similarity">
    <text evidence="3 7">Belongs to the peptidase S26 family.</text>
</comment>
<evidence type="ECO:0000313" key="9">
    <source>
        <dbReference type="EMBL" id="CUQ85510.1"/>
    </source>
</evidence>
<keyword evidence="7" id="KW-0472">Membrane</keyword>
<dbReference type="GO" id="GO:0005886">
    <property type="term" value="C:plasma membrane"/>
    <property type="evidence" value="ECO:0007669"/>
    <property type="project" value="UniProtKB-SubCell"/>
</dbReference>
<comment type="subcellular location">
    <subcellularLocation>
        <location evidence="2">Cell membrane</location>
        <topology evidence="2">Single-pass type II membrane protein</topology>
    </subcellularLocation>
    <subcellularLocation>
        <location evidence="7">Membrane</location>
        <topology evidence="7">Single-pass type II membrane protein</topology>
    </subcellularLocation>
</comment>
<dbReference type="EC" id="3.4.21.89" evidence="4 7"/>
<evidence type="ECO:0000256" key="1">
    <source>
        <dbReference type="ARBA" id="ARBA00000677"/>
    </source>
</evidence>
<dbReference type="NCBIfam" id="TIGR02227">
    <property type="entry name" value="sigpep_I_bact"/>
    <property type="match status" value="1"/>
</dbReference>
<dbReference type="GO" id="GO:0004252">
    <property type="term" value="F:serine-type endopeptidase activity"/>
    <property type="evidence" value="ECO:0007669"/>
    <property type="project" value="InterPro"/>
</dbReference>
<dbReference type="PANTHER" id="PTHR43390">
    <property type="entry name" value="SIGNAL PEPTIDASE I"/>
    <property type="match status" value="1"/>
</dbReference>
<dbReference type="InterPro" id="IPR019757">
    <property type="entry name" value="Pept_S26A_signal_pept_1_Lys-AS"/>
</dbReference>
<accession>A0A174ZQH0</accession>
<dbReference type="STRING" id="39492.ERS852540_01113"/>
<dbReference type="OrthoDB" id="9802919at2"/>
<evidence type="ECO:0000313" key="10">
    <source>
        <dbReference type="Proteomes" id="UP000095662"/>
    </source>
</evidence>
<keyword evidence="7" id="KW-0812">Transmembrane</keyword>
<evidence type="ECO:0000256" key="4">
    <source>
        <dbReference type="ARBA" id="ARBA00013208"/>
    </source>
</evidence>
<dbReference type="GO" id="GO:0006465">
    <property type="term" value="P:signal peptide processing"/>
    <property type="evidence" value="ECO:0007669"/>
    <property type="project" value="InterPro"/>
</dbReference>
<dbReference type="Pfam" id="PF10502">
    <property type="entry name" value="Peptidase_S26"/>
    <property type="match status" value="2"/>
</dbReference>